<accession>A0AA43XN45</accession>
<protein>
    <recommendedName>
        <fullName evidence="3">Lipoprotein</fullName>
    </recommendedName>
</protein>
<dbReference type="PROSITE" id="PS51257">
    <property type="entry name" value="PROKAR_LIPOPROTEIN"/>
    <property type="match status" value="1"/>
</dbReference>
<sequence length="134" mass="14583">MGNTMIKKSKGIMALGVLLLLLLVGCSTSNLKIGYISSGVGNTLTASYYYFDGIESRKIEGEPGEIITIAYNSEVKKGNLEMKIESPTGEVYPLPTEHNSEEIVEIPVDKTGTFRLIVMGERTRGSFSVSWSAI</sequence>
<evidence type="ECO:0000313" key="1">
    <source>
        <dbReference type="EMBL" id="NBG89536.1"/>
    </source>
</evidence>
<keyword evidence="2" id="KW-1185">Reference proteome</keyword>
<organism evidence="1 2">
    <name type="scientific">Isachenkonia alkalipeptolytica</name>
    <dbReference type="NCBI Taxonomy" id="2565777"/>
    <lineage>
        <taxon>Bacteria</taxon>
        <taxon>Bacillati</taxon>
        <taxon>Bacillota</taxon>
        <taxon>Clostridia</taxon>
        <taxon>Eubacteriales</taxon>
        <taxon>Clostridiaceae</taxon>
        <taxon>Isachenkonia</taxon>
    </lineage>
</organism>
<reference evidence="1 2" key="1">
    <citation type="submission" date="2019-04" db="EMBL/GenBank/DDBJ databases">
        <title>Isachenkonia alkalipeptolytica gen. nov. sp. nov. a new anaerobic, alkiliphilic organothrophic bacterium capable to reduce synthesized ferrihydrite isolated from a soda lake.</title>
        <authorList>
            <person name="Toshchakov S.V."/>
            <person name="Zavarzina D.G."/>
            <person name="Zhilina T.N."/>
            <person name="Kostrikina N.A."/>
            <person name="Kublanov I.V."/>
        </authorList>
    </citation>
    <scope>NUCLEOTIDE SEQUENCE [LARGE SCALE GENOMIC DNA]</scope>
    <source>
        <strain evidence="1 2">Z-1701</strain>
    </source>
</reference>
<evidence type="ECO:0008006" key="3">
    <source>
        <dbReference type="Google" id="ProtNLM"/>
    </source>
</evidence>
<dbReference type="EMBL" id="SUMG01000029">
    <property type="protein sequence ID" value="NBG89536.1"/>
    <property type="molecule type" value="Genomic_DNA"/>
</dbReference>
<dbReference type="Proteomes" id="UP000449710">
    <property type="component" value="Unassembled WGS sequence"/>
</dbReference>
<dbReference type="RefSeq" id="WP_160723293.1">
    <property type="nucleotide sequence ID" value="NZ_SUMG01000029.1"/>
</dbReference>
<proteinExistence type="predicted"/>
<comment type="caution">
    <text evidence="1">The sequence shown here is derived from an EMBL/GenBank/DDBJ whole genome shotgun (WGS) entry which is preliminary data.</text>
</comment>
<name>A0AA43XN45_9CLOT</name>
<evidence type="ECO:0000313" key="2">
    <source>
        <dbReference type="Proteomes" id="UP000449710"/>
    </source>
</evidence>
<dbReference type="AlphaFoldDB" id="A0AA43XN45"/>
<gene>
    <name evidence="1" type="ORF">ISALK_13655</name>
</gene>